<organism evidence="1 2">
    <name type="scientific">Batillaria attramentaria</name>
    <dbReference type="NCBI Taxonomy" id="370345"/>
    <lineage>
        <taxon>Eukaryota</taxon>
        <taxon>Metazoa</taxon>
        <taxon>Spiralia</taxon>
        <taxon>Lophotrochozoa</taxon>
        <taxon>Mollusca</taxon>
        <taxon>Gastropoda</taxon>
        <taxon>Caenogastropoda</taxon>
        <taxon>Sorbeoconcha</taxon>
        <taxon>Cerithioidea</taxon>
        <taxon>Batillariidae</taxon>
        <taxon>Batillaria</taxon>
    </lineage>
</organism>
<accession>A0ABD0LNJ1</accession>
<comment type="caution">
    <text evidence="1">The sequence shown here is derived from an EMBL/GenBank/DDBJ whole genome shotgun (WGS) entry which is preliminary data.</text>
</comment>
<reference evidence="1 2" key="1">
    <citation type="journal article" date="2023" name="Sci. Data">
        <title>Genome assembly of the Korean intertidal mud-creeper Batillaria attramentaria.</title>
        <authorList>
            <person name="Patra A.K."/>
            <person name="Ho P.T."/>
            <person name="Jun S."/>
            <person name="Lee S.J."/>
            <person name="Kim Y."/>
            <person name="Won Y.J."/>
        </authorList>
    </citation>
    <scope>NUCLEOTIDE SEQUENCE [LARGE SCALE GENOMIC DNA]</scope>
    <source>
        <strain evidence="1">Wonlab-2016</strain>
    </source>
</reference>
<dbReference type="Proteomes" id="UP001519460">
    <property type="component" value="Unassembled WGS sequence"/>
</dbReference>
<name>A0ABD0LNJ1_9CAEN</name>
<dbReference type="AlphaFoldDB" id="A0ABD0LNJ1"/>
<evidence type="ECO:0000313" key="2">
    <source>
        <dbReference type="Proteomes" id="UP001519460"/>
    </source>
</evidence>
<keyword evidence="2" id="KW-1185">Reference proteome</keyword>
<dbReference type="EMBL" id="JACVVK020000033">
    <property type="protein sequence ID" value="KAK7501110.1"/>
    <property type="molecule type" value="Genomic_DNA"/>
</dbReference>
<proteinExistence type="predicted"/>
<gene>
    <name evidence="1" type="ORF">BaRGS_00007595</name>
</gene>
<sequence>MGLGLPTPLWQRNHFSCSPCLPNRHDTTLPNCPDYACCDVTIVYSSSNVFTHCGKALVRQGQVPDKWRLQFCDFGGPQFCDFLQFGEFGGPQICDFVQSCDLEGPHFGDFLQFGDFGGPQFGDFLQFGGFEGLQFCDFGGP</sequence>
<protein>
    <submittedName>
        <fullName evidence="1">Uncharacterized protein</fullName>
    </submittedName>
</protein>
<evidence type="ECO:0000313" key="1">
    <source>
        <dbReference type="EMBL" id="KAK7501110.1"/>
    </source>
</evidence>